<feature type="active site" description="Proton donor" evidence="9">
    <location>
        <position position="172"/>
    </location>
</feature>
<accession>A0A7Y9GS15</accession>
<comment type="catalytic activity">
    <reaction evidence="1 12">
        <text>Hydrolysis of terminal, non-reducing beta-D-glucosyl residues with release of beta-D-glucose.</text>
        <dbReference type="EC" id="3.2.1.21"/>
    </reaction>
</comment>
<organism evidence="13 14">
    <name type="scientific">Microbacterium immunditiarum</name>
    <dbReference type="NCBI Taxonomy" id="337480"/>
    <lineage>
        <taxon>Bacteria</taxon>
        <taxon>Bacillati</taxon>
        <taxon>Actinomycetota</taxon>
        <taxon>Actinomycetes</taxon>
        <taxon>Micrococcales</taxon>
        <taxon>Microbacteriaceae</taxon>
        <taxon>Microbacterium</taxon>
    </lineage>
</organism>
<gene>
    <name evidence="13" type="ORF">BJ991_003599</name>
</gene>
<feature type="binding site" evidence="10">
    <location>
        <position position="171"/>
    </location>
    <ligand>
        <name>substrate</name>
    </ligand>
</feature>
<dbReference type="NCBIfam" id="TIGR03356">
    <property type="entry name" value="BGL"/>
    <property type="match status" value="1"/>
</dbReference>
<dbReference type="InterPro" id="IPR017853">
    <property type="entry name" value="GH"/>
</dbReference>
<dbReference type="InterPro" id="IPR033132">
    <property type="entry name" value="GH_1_N_CS"/>
</dbReference>
<feature type="binding site" evidence="10">
    <location>
        <position position="302"/>
    </location>
    <ligand>
        <name>substrate</name>
    </ligand>
</feature>
<evidence type="ECO:0000256" key="2">
    <source>
        <dbReference type="ARBA" id="ARBA00010838"/>
    </source>
</evidence>
<evidence type="ECO:0000256" key="8">
    <source>
        <dbReference type="ARBA" id="ARBA00023326"/>
    </source>
</evidence>
<evidence type="ECO:0000256" key="3">
    <source>
        <dbReference type="ARBA" id="ARBA00012744"/>
    </source>
</evidence>
<comment type="similarity">
    <text evidence="2 12">Belongs to the glycosyl hydrolase 1 family.</text>
</comment>
<feature type="active site" description="Nucleophile" evidence="9 11">
    <location>
        <position position="377"/>
    </location>
</feature>
<reference evidence="13 14" key="1">
    <citation type="submission" date="2020-07" db="EMBL/GenBank/DDBJ databases">
        <title>Sequencing the genomes of 1000 actinobacteria strains.</title>
        <authorList>
            <person name="Klenk H.-P."/>
        </authorList>
    </citation>
    <scope>NUCLEOTIDE SEQUENCE [LARGE SCALE GENOMIC DNA]</scope>
    <source>
        <strain evidence="13 14">DSM 24662</strain>
    </source>
</reference>
<keyword evidence="8" id="KW-0624">Polysaccharide degradation</keyword>
<name>A0A7Y9GS15_9MICO</name>
<feature type="binding site" evidence="10">
    <location>
        <position position="427"/>
    </location>
    <ligand>
        <name>substrate</name>
    </ligand>
</feature>
<dbReference type="RefSeq" id="WP_343048826.1">
    <property type="nucleotide sequence ID" value="NZ_JACCBV010000001.1"/>
</dbReference>
<dbReference type="GO" id="GO:0030245">
    <property type="term" value="P:cellulose catabolic process"/>
    <property type="evidence" value="ECO:0007669"/>
    <property type="project" value="UniProtKB-KW"/>
</dbReference>
<sequence>MSTPDAFPPRVFPEDFEWGAATAAYQIEGAAFEDGRTASIWDTFARRPGAVLGGETGDVACDHYHRWVEDVDHLAALGVGAYRLSISWPRVQPGGSGALNPAGVQFYLDLLRALQSRGIRPYVTLYHWDLPQELEDEGGWANRSTAYAFAEYARLMAEVLGHLVDTWTTLNEPWCSAFLGYAAGAHAPGRAEPDAALAAVHHLNLAHGLAVSAIREVLPAARVSVALNLRPIRSATDSPEDRDAARRIEALSNGAFIGPLFEGVYPEDLLRDTADVTDWSFVHPGDLAITKQPIDVLGINYYNPTLVRRRTGAVTTERADGHTPSAHSPWVAADGVEFVPQDGPRTAMGWTIDPSGLSELLLNVHRRVPGMPIVVSENGAAFDDVPVVEGGEQRVHDPDRIAYLHGHLAAVAEVREAGVDVRGYFAWSFMDNFEWAFGTSKRFGLLYVDYPTGERTFKDSAHWYARVTRTGAIDHDVEAPTGSGVEA</sequence>
<dbReference type="PROSITE" id="PS00653">
    <property type="entry name" value="GLYCOSYL_HYDROL_F1_2"/>
    <property type="match status" value="1"/>
</dbReference>
<evidence type="ECO:0000313" key="13">
    <source>
        <dbReference type="EMBL" id="NYE21571.1"/>
    </source>
</evidence>
<evidence type="ECO:0000256" key="12">
    <source>
        <dbReference type="RuleBase" id="RU361175"/>
    </source>
</evidence>
<dbReference type="PROSITE" id="PS00572">
    <property type="entry name" value="GLYCOSYL_HYDROL_F1_1"/>
    <property type="match status" value="1"/>
</dbReference>
<evidence type="ECO:0000256" key="11">
    <source>
        <dbReference type="PROSITE-ProRule" id="PRU10055"/>
    </source>
</evidence>
<feature type="binding site" evidence="10">
    <location>
        <position position="26"/>
    </location>
    <ligand>
        <name>substrate</name>
    </ligand>
</feature>
<dbReference type="Gene3D" id="3.20.20.80">
    <property type="entry name" value="Glycosidases"/>
    <property type="match status" value="1"/>
</dbReference>
<dbReference type="FunFam" id="3.20.20.80:FF:000004">
    <property type="entry name" value="Beta-glucosidase 6-phospho-beta-glucosidase"/>
    <property type="match status" value="1"/>
</dbReference>
<evidence type="ECO:0000256" key="6">
    <source>
        <dbReference type="ARBA" id="ARBA00023277"/>
    </source>
</evidence>
<comment type="caution">
    <text evidence="13">The sequence shown here is derived from an EMBL/GenBank/DDBJ whole genome shotgun (WGS) entry which is preliminary data.</text>
</comment>
<evidence type="ECO:0000256" key="4">
    <source>
        <dbReference type="ARBA" id="ARBA00022801"/>
    </source>
</evidence>
<keyword evidence="14" id="KW-1185">Reference proteome</keyword>
<evidence type="ECO:0000256" key="1">
    <source>
        <dbReference type="ARBA" id="ARBA00000448"/>
    </source>
</evidence>
<dbReference type="EMBL" id="JACCBV010000001">
    <property type="protein sequence ID" value="NYE21571.1"/>
    <property type="molecule type" value="Genomic_DNA"/>
</dbReference>
<proteinExistence type="inferred from homology"/>
<dbReference type="InterPro" id="IPR001360">
    <property type="entry name" value="Glyco_hydro_1"/>
</dbReference>
<dbReference type="GO" id="GO:0005829">
    <property type="term" value="C:cytosol"/>
    <property type="evidence" value="ECO:0007669"/>
    <property type="project" value="TreeGrafter"/>
</dbReference>
<keyword evidence="7 12" id="KW-0326">Glycosidase</keyword>
<dbReference type="SUPFAM" id="SSF51445">
    <property type="entry name" value="(Trans)glycosidases"/>
    <property type="match status" value="1"/>
</dbReference>
<feature type="binding site" evidence="10">
    <location>
        <begin position="434"/>
        <end position="435"/>
    </location>
    <ligand>
        <name>substrate</name>
    </ligand>
</feature>
<evidence type="ECO:0000256" key="10">
    <source>
        <dbReference type="PIRSR" id="PIRSR617736-2"/>
    </source>
</evidence>
<dbReference type="PANTHER" id="PTHR10353:SF36">
    <property type="entry name" value="LP05116P"/>
    <property type="match status" value="1"/>
</dbReference>
<evidence type="ECO:0000313" key="14">
    <source>
        <dbReference type="Proteomes" id="UP000576969"/>
    </source>
</evidence>
<dbReference type="Pfam" id="PF00232">
    <property type="entry name" value="Glyco_hydro_1"/>
    <property type="match status" value="1"/>
</dbReference>
<dbReference type="EC" id="3.2.1.21" evidence="3 12"/>
<keyword evidence="6" id="KW-0119">Carbohydrate metabolism</keyword>
<keyword evidence="5" id="KW-0136">Cellulose degradation</keyword>
<evidence type="ECO:0000256" key="9">
    <source>
        <dbReference type="PIRSR" id="PIRSR617736-1"/>
    </source>
</evidence>
<dbReference type="Proteomes" id="UP000576969">
    <property type="component" value="Unassembled WGS sequence"/>
</dbReference>
<dbReference type="GO" id="GO:0008422">
    <property type="term" value="F:beta-glucosidase activity"/>
    <property type="evidence" value="ECO:0007669"/>
    <property type="project" value="UniProtKB-EC"/>
</dbReference>
<protein>
    <recommendedName>
        <fullName evidence="3 12">Beta-glucosidase</fullName>
        <ecNumber evidence="3 12">3.2.1.21</ecNumber>
    </recommendedName>
</protein>
<feature type="binding site" evidence="10">
    <location>
        <position position="127"/>
    </location>
    <ligand>
        <name>substrate</name>
    </ligand>
</feature>
<dbReference type="InterPro" id="IPR017736">
    <property type="entry name" value="Glyco_hydro_1_beta-glucosidase"/>
</dbReference>
<evidence type="ECO:0000256" key="7">
    <source>
        <dbReference type="ARBA" id="ARBA00023295"/>
    </source>
</evidence>
<dbReference type="PANTHER" id="PTHR10353">
    <property type="entry name" value="GLYCOSYL HYDROLASE"/>
    <property type="match status" value="1"/>
</dbReference>
<keyword evidence="4 12" id="KW-0378">Hydrolase</keyword>
<dbReference type="InterPro" id="IPR018120">
    <property type="entry name" value="Glyco_hydro_1_AS"/>
</dbReference>
<evidence type="ECO:0000256" key="5">
    <source>
        <dbReference type="ARBA" id="ARBA00023001"/>
    </source>
</evidence>
<dbReference type="AlphaFoldDB" id="A0A7Y9GS15"/>
<dbReference type="PRINTS" id="PR00131">
    <property type="entry name" value="GLHYDRLASE1"/>
</dbReference>